<feature type="domain" description="Solute-binding protein family 5" evidence="5">
    <location>
        <begin position="285"/>
        <end position="651"/>
    </location>
</feature>
<dbReference type="Pfam" id="PF00496">
    <property type="entry name" value="SBP_bac_5"/>
    <property type="match status" value="1"/>
</dbReference>
<keyword evidence="3" id="KW-0732">Signal</keyword>
<protein>
    <submittedName>
        <fullName evidence="6">Family 5 extracellular solute-binding protein</fullName>
    </submittedName>
</protein>
<evidence type="ECO:0000256" key="1">
    <source>
        <dbReference type="ARBA" id="ARBA00005695"/>
    </source>
</evidence>
<evidence type="ECO:0000256" key="2">
    <source>
        <dbReference type="ARBA" id="ARBA00022448"/>
    </source>
</evidence>
<comment type="similarity">
    <text evidence="1">Belongs to the bacterial solute-binding protein 5 family.</text>
</comment>
<dbReference type="Gene3D" id="3.40.190.10">
    <property type="entry name" value="Periplasmic binding protein-like II"/>
    <property type="match status" value="1"/>
</dbReference>
<dbReference type="PANTHER" id="PTHR30290:SF9">
    <property type="entry name" value="OLIGOPEPTIDE-BINDING PROTEIN APPA"/>
    <property type="match status" value="1"/>
</dbReference>
<dbReference type="PATRIC" id="fig|1227454.3.peg.2811"/>
<feature type="region of interest" description="Disordered" evidence="4">
    <location>
        <begin position="667"/>
        <end position="692"/>
    </location>
</feature>
<keyword evidence="2" id="KW-0813">Transport</keyword>
<dbReference type="InterPro" id="IPR039424">
    <property type="entry name" value="SBP_5"/>
</dbReference>
<dbReference type="Proteomes" id="UP000011607">
    <property type="component" value="Unassembled WGS sequence"/>
</dbReference>
<evidence type="ECO:0000313" key="6">
    <source>
        <dbReference type="EMBL" id="EMA34104.1"/>
    </source>
</evidence>
<dbReference type="AlphaFoldDB" id="M0LNS2"/>
<feature type="compositionally biased region" description="Basic and acidic residues" evidence="4">
    <location>
        <begin position="680"/>
        <end position="692"/>
    </location>
</feature>
<feature type="region of interest" description="Disordered" evidence="4">
    <location>
        <begin position="496"/>
        <end position="525"/>
    </location>
</feature>
<gene>
    <name evidence="6" type="ORF">C446_13709</name>
</gene>
<dbReference type="RefSeq" id="WP_006673642.1">
    <property type="nucleotide sequence ID" value="NZ_AOMA01000138.1"/>
</dbReference>
<dbReference type="EMBL" id="AOMA01000138">
    <property type="protein sequence ID" value="EMA34104.1"/>
    <property type="molecule type" value="Genomic_DNA"/>
</dbReference>
<evidence type="ECO:0000313" key="7">
    <source>
        <dbReference type="Proteomes" id="UP000011607"/>
    </source>
</evidence>
<dbReference type="GO" id="GO:0015833">
    <property type="term" value="P:peptide transport"/>
    <property type="evidence" value="ECO:0007669"/>
    <property type="project" value="TreeGrafter"/>
</dbReference>
<accession>M0LNS2</accession>
<evidence type="ECO:0000256" key="3">
    <source>
        <dbReference type="ARBA" id="ARBA00022729"/>
    </source>
</evidence>
<organism evidence="6 7">
    <name type="scientific">Halobiforma nitratireducens JCM 10879</name>
    <dbReference type="NCBI Taxonomy" id="1227454"/>
    <lineage>
        <taxon>Archaea</taxon>
        <taxon>Methanobacteriati</taxon>
        <taxon>Methanobacteriota</taxon>
        <taxon>Stenosarchaea group</taxon>
        <taxon>Halobacteria</taxon>
        <taxon>Halobacteriales</taxon>
        <taxon>Natrialbaceae</taxon>
        <taxon>Halobiforma</taxon>
    </lineage>
</organism>
<dbReference type="InterPro" id="IPR000914">
    <property type="entry name" value="SBP_5_dom"/>
</dbReference>
<dbReference type="SUPFAM" id="SSF53850">
    <property type="entry name" value="Periplasmic binding protein-like II"/>
    <property type="match status" value="2"/>
</dbReference>
<dbReference type="eggNOG" id="arCOG01534">
    <property type="taxonomic scope" value="Archaea"/>
</dbReference>
<feature type="region of interest" description="Disordered" evidence="4">
    <location>
        <begin position="424"/>
        <end position="458"/>
    </location>
</feature>
<dbReference type="Gene3D" id="3.10.105.10">
    <property type="entry name" value="Dipeptide-binding Protein, Domain 3"/>
    <property type="match status" value="2"/>
</dbReference>
<sequence length="705" mass="76256">MNWNPASASPSDEPVARRSVLAAAAALPLSVSTSGCVTRVRSVVDDGGEQLSLRLGTVPTDDDRGAIRIARHLESNLEAAGIDVALDVRPTSEFLEAALFDHEFDLFIDRYPLTDAGRDPDFLYEALHSQFATAAGRQNPFGITDVDLDRALETQRRTDGTTRREAVASVLEYVAERKPFEPICRPTEHRLARTDRLDGPGDRFLGTGTGAEYLGLEPTAEVGGDSGNTTDGERGDLGDEHLEALLLDSRPSRNLNPLAATMRNRDSMVGLLYDSLGTFDREHGKIRPWLAASWEWQREENEASEPRTTARISLRDDASFHDGEPVTATDVAFTYRFLADTALGRAPVDSPAPRYAGRIAALEDPETDIEVHSETDIAITVAAAPEAARRIATVPILPAHVWAERLEGYGLDIDIGIGIGIDTDVDADSDPSGTREGDATEAEDANGAANEADEDPDVISARQGRWGPVTADIDPVGSGPYRLVDRAERDHVTLERHDGHFSLASATGPESDPESEPRRGDSNLPVPAFAELRFDIDPNSPSSIERVADGDADLTASMLEPAALERMPDDAVRFGPDTDQATGPNDDTPALGHLEVPSPSFYYLGFNTREGPVGNVHFRNAVAQLLDKAWIVETIFRNEAEPIATPVVDDWIPDGSGLAWDGTDPISPYPGDAGGNGRLESPDARAPFEERGFQYDDAGRLLGRY</sequence>
<dbReference type="OrthoDB" id="194307at2157"/>
<comment type="caution">
    <text evidence="6">The sequence shown here is derived from an EMBL/GenBank/DDBJ whole genome shotgun (WGS) entry which is preliminary data.</text>
</comment>
<evidence type="ECO:0000256" key="4">
    <source>
        <dbReference type="SAM" id="MobiDB-lite"/>
    </source>
</evidence>
<dbReference type="STRING" id="1227454.C446_13709"/>
<dbReference type="GO" id="GO:1904680">
    <property type="term" value="F:peptide transmembrane transporter activity"/>
    <property type="evidence" value="ECO:0007669"/>
    <property type="project" value="TreeGrafter"/>
</dbReference>
<proteinExistence type="inferred from homology"/>
<evidence type="ECO:0000259" key="5">
    <source>
        <dbReference type="Pfam" id="PF00496"/>
    </source>
</evidence>
<dbReference type="PANTHER" id="PTHR30290">
    <property type="entry name" value="PERIPLASMIC BINDING COMPONENT OF ABC TRANSPORTER"/>
    <property type="match status" value="1"/>
</dbReference>
<keyword evidence="7" id="KW-1185">Reference proteome</keyword>
<name>M0LNS2_9EURY</name>
<reference evidence="6 7" key="1">
    <citation type="journal article" date="2014" name="PLoS Genet.">
        <title>Phylogenetically driven sequencing of extremely halophilic archaea reveals strategies for static and dynamic osmo-response.</title>
        <authorList>
            <person name="Becker E.A."/>
            <person name="Seitzer P.M."/>
            <person name="Tritt A."/>
            <person name="Larsen D."/>
            <person name="Krusor M."/>
            <person name="Yao A.I."/>
            <person name="Wu D."/>
            <person name="Madern D."/>
            <person name="Eisen J.A."/>
            <person name="Darling A.E."/>
            <person name="Facciotti M.T."/>
        </authorList>
    </citation>
    <scope>NUCLEOTIDE SEQUENCE [LARGE SCALE GENOMIC DNA]</scope>
    <source>
        <strain evidence="6 7">JCM 10879</strain>
    </source>
</reference>
<dbReference type="Gene3D" id="3.90.76.10">
    <property type="entry name" value="Dipeptide-binding Protein, Domain 1"/>
    <property type="match status" value="1"/>
</dbReference>